<keyword evidence="2" id="KW-0472">Membrane</keyword>
<evidence type="ECO:0008006" key="5">
    <source>
        <dbReference type="Google" id="ProtNLM"/>
    </source>
</evidence>
<feature type="region of interest" description="Disordered" evidence="1">
    <location>
        <begin position="189"/>
        <end position="220"/>
    </location>
</feature>
<sequence length="393" mass="42258">MRKTVAGSSSIQQTARSLDLACAASAAVYLVVSAALLAMEIEPSHPKEEPPAEPAAADAPKKRKPRSKPERVVLLREASQSCVLMLNKQGLLVVCGVVEKLKEARDLRDRIDQVMEAVGADASIDMDVAEAHRVSEDELPDCTISEEHAVEVAKKMIKALLGTNHGSTTRGGSVRLGWDAKQLGFKLKWTGPLPTTPKSKSADDGGDDNTADGAASSENKQPDRDCLIFVFPAQDRYSEEVFFREVTMVTPLTYARLVKALDRALEVRAVLLGADSGRRKRRAAPKAKGKAKAKVAGEKRKREESQPPPPPPSMAAMEEMIADGSIIGLQAGALKAFARAQHLQVTGTKKVLIERIKDQLPFIKGQGTHQKTSAGSDGSQSMPKADGQQGGWE</sequence>
<organism evidence="3 4">
    <name type="scientific">Vitrella brassicaformis (strain CCMP3155)</name>
    <dbReference type="NCBI Taxonomy" id="1169540"/>
    <lineage>
        <taxon>Eukaryota</taxon>
        <taxon>Sar</taxon>
        <taxon>Alveolata</taxon>
        <taxon>Colpodellida</taxon>
        <taxon>Vitrellaceae</taxon>
        <taxon>Vitrella</taxon>
    </lineage>
</organism>
<dbReference type="AlphaFoldDB" id="A0A0G4FK42"/>
<keyword evidence="4" id="KW-1185">Reference proteome</keyword>
<feature type="region of interest" description="Disordered" evidence="1">
    <location>
        <begin position="44"/>
        <end position="70"/>
    </location>
</feature>
<feature type="region of interest" description="Disordered" evidence="1">
    <location>
        <begin position="277"/>
        <end position="316"/>
    </location>
</feature>
<keyword evidence="2" id="KW-1133">Transmembrane helix</keyword>
<dbReference type="InParanoid" id="A0A0G4FK42"/>
<proteinExistence type="predicted"/>
<feature type="compositionally biased region" description="Basic and acidic residues" evidence="1">
    <location>
        <begin position="295"/>
        <end position="305"/>
    </location>
</feature>
<feature type="compositionally biased region" description="Basic residues" evidence="1">
    <location>
        <begin position="278"/>
        <end position="293"/>
    </location>
</feature>
<feature type="region of interest" description="Disordered" evidence="1">
    <location>
        <begin position="363"/>
        <end position="393"/>
    </location>
</feature>
<dbReference type="EMBL" id="CDMY01000449">
    <property type="protein sequence ID" value="CEM13925.1"/>
    <property type="molecule type" value="Genomic_DNA"/>
</dbReference>
<protein>
    <recommendedName>
        <fullName evidence="5">SAP domain-containing protein</fullName>
    </recommendedName>
</protein>
<evidence type="ECO:0000256" key="2">
    <source>
        <dbReference type="SAM" id="Phobius"/>
    </source>
</evidence>
<dbReference type="VEuPathDB" id="CryptoDB:Vbra_94"/>
<feature type="compositionally biased region" description="Polar residues" evidence="1">
    <location>
        <begin position="367"/>
        <end position="382"/>
    </location>
</feature>
<reference evidence="3 4" key="1">
    <citation type="submission" date="2014-11" db="EMBL/GenBank/DDBJ databases">
        <authorList>
            <person name="Zhu J."/>
            <person name="Qi W."/>
            <person name="Song R."/>
        </authorList>
    </citation>
    <scope>NUCLEOTIDE SEQUENCE [LARGE SCALE GENOMIC DNA]</scope>
</reference>
<feature type="transmembrane region" description="Helical" evidence="2">
    <location>
        <begin position="20"/>
        <end position="39"/>
    </location>
</feature>
<evidence type="ECO:0000256" key="1">
    <source>
        <dbReference type="SAM" id="MobiDB-lite"/>
    </source>
</evidence>
<accession>A0A0G4FK42</accession>
<name>A0A0G4FK42_VITBC</name>
<keyword evidence="2" id="KW-0812">Transmembrane</keyword>
<evidence type="ECO:0000313" key="3">
    <source>
        <dbReference type="EMBL" id="CEM13925.1"/>
    </source>
</evidence>
<dbReference type="Proteomes" id="UP000041254">
    <property type="component" value="Unassembled WGS sequence"/>
</dbReference>
<evidence type="ECO:0000313" key="4">
    <source>
        <dbReference type="Proteomes" id="UP000041254"/>
    </source>
</evidence>
<gene>
    <name evidence="3" type="ORF">Vbra_94</name>
</gene>